<evidence type="ECO:0000313" key="2">
    <source>
        <dbReference type="EMBL" id="MEK8025057.1"/>
    </source>
</evidence>
<reference evidence="2 3" key="1">
    <citation type="submission" date="2024-04" db="EMBL/GenBank/DDBJ databases">
        <title>Novel species of the genus Ideonella isolated from streams.</title>
        <authorList>
            <person name="Lu H."/>
        </authorList>
    </citation>
    <scope>NUCLEOTIDE SEQUENCE [LARGE SCALE GENOMIC DNA]</scope>
    <source>
        <strain evidence="2 3">BYS139W</strain>
    </source>
</reference>
<protein>
    <submittedName>
        <fullName evidence="2">DUF1415 domain-containing protein</fullName>
    </submittedName>
</protein>
<feature type="region of interest" description="Disordered" evidence="1">
    <location>
        <begin position="199"/>
        <end position="220"/>
    </location>
</feature>
<name>A0ABU9B5B7_9BURK</name>
<dbReference type="RefSeq" id="WP_341372840.1">
    <property type="nucleotide sequence ID" value="NZ_JBBUTF010000003.1"/>
</dbReference>
<accession>A0ABU9B5B7</accession>
<feature type="compositionally biased region" description="Polar residues" evidence="1">
    <location>
        <begin position="209"/>
        <end position="220"/>
    </location>
</feature>
<evidence type="ECO:0000256" key="1">
    <source>
        <dbReference type="SAM" id="MobiDB-lite"/>
    </source>
</evidence>
<dbReference type="InterPro" id="IPR009858">
    <property type="entry name" value="DUF1415"/>
</dbReference>
<comment type="caution">
    <text evidence="2">The sequence shown here is derived from an EMBL/GenBank/DDBJ whole genome shotgun (WGS) entry which is preliminary data.</text>
</comment>
<proteinExistence type="predicted"/>
<dbReference type="Pfam" id="PF07209">
    <property type="entry name" value="DUF1415"/>
    <property type="match status" value="1"/>
</dbReference>
<dbReference type="EMBL" id="JBBUTF010000003">
    <property type="protein sequence ID" value="MEK8025057.1"/>
    <property type="molecule type" value="Genomic_DNA"/>
</dbReference>
<organism evidence="2 3">
    <name type="scientific">Pseudaquabacterium rugosum</name>
    <dbReference type="NCBI Taxonomy" id="2984194"/>
    <lineage>
        <taxon>Bacteria</taxon>
        <taxon>Pseudomonadati</taxon>
        <taxon>Pseudomonadota</taxon>
        <taxon>Betaproteobacteria</taxon>
        <taxon>Burkholderiales</taxon>
        <taxon>Sphaerotilaceae</taxon>
        <taxon>Pseudaquabacterium</taxon>
    </lineage>
</organism>
<evidence type="ECO:0000313" key="3">
    <source>
        <dbReference type="Proteomes" id="UP001368500"/>
    </source>
</evidence>
<gene>
    <name evidence="2" type="ORF">AACH11_03665</name>
</gene>
<keyword evidence="3" id="KW-1185">Reference proteome</keyword>
<dbReference type="Proteomes" id="UP001368500">
    <property type="component" value="Unassembled WGS sequence"/>
</dbReference>
<sequence>MTSTTIPPLHQVLAETRAWVDEAVIGLNLCPFAKAVQVKGQVRYVASPADTAEALRAQLADELRLLAATPAEQVETTVLVHPHVLQDFLDYNDFLDVADALLEELELDGELQVASFHPDYAFAGEDPDGPGPRTNRSPYPTLHLIREASIDRAVAAFPDADAIWRINQRTMEQLGDGGWQALRARCEAAGRQAAMGTAVTDGAGVPGSASAQASGQNRAD</sequence>